<dbReference type="SUPFAM" id="SSF118010">
    <property type="entry name" value="TM1457-like"/>
    <property type="match status" value="1"/>
</dbReference>
<evidence type="ECO:0000313" key="8">
    <source>
        <dbReference type="Proteomes" id="UP000774000"/>
    </source>
</evidence>
<dbReference type="AlphaFoldDB" id="A0A939BQD9"/>
<organism evidence="7 8">
    <name type="scientific">Halanaerobacter jeridensis</name>
    <dbReference type="NCBI Taxonomy" id="706427"/>
    <lineage>
        <taxon>Bacteria</taxon>
        <taxon>Bacillati</taxon>
        <taxon>Bacillota</taxon>
        <taxon>Clostridia</taxon>
        <taxon>Halanaerobiales</taxon>
        <taxon>Halobacteroidaceae</taxon>
        <taxon>Halanaerobacter</taxon>
    </lineage>
</organism>
<sequence>MIKIKIKRKQGNIVHFSAEGHAEYAEQGQDIICAAVSAILQTAAFGLINYLELRPEISTQDGWLSCRLSSEVAQDKEVQAILGAMLAGLRETVQEYPDYIKIIEGGGNDA</sequence>
<dbReference type="InterPro" id="IPR036764">
    <property type="entry name" value="Peptidase_Prp_sf"/>
</dbReference>
<dbReference type="GO" id="GO:0008234">
    <property type="term" value="F:cysteine-type peptidase activity"/>
    <property type="evidence" value="ECO:0007669"/>
    <property type="project" value="UniProtKB-KW"/>
</dbReference>
<dbReference type="PANTHER" id="PTHR39178:SF1">
    <property type="entry name" value="RIBOSOMAL-PROCESSING CYSTEINE PROTEASE PRP"/>
    <property type="match status" value="1"/>
</dbReference>
<evidence type="ECO:0000313" key="7">
    <source>
        <dbReference type="EMBL" id="MBM7556194.1"/>
    </source>
</evidence>
<dbReference type="Gene3D" id="3.30.70.1490">
    <property type="entry name" value="Cysteine protease Prp"/>
    <property type="match status" value="1"/>
</dbReference>
<evidence type="ECO:0000256" key="2">
    <source>
        <dbReference type="ARBA" id="ARBA00022670"/>
    </source>
</evidence>
<proteinExistence type="inferred from homology"/>
<dbReference type="InterPro" id="IPR007422">
    <property type="entry name" value="Peptidase_Prp"/>
</dbReference>
<dbReference type="CDD" id="cd16332">
    <property type="entry name" value="Prp-like"/>
    <property type="match status" value="1"/>
</dbReference>
<dbReference type="Pfam" id="PF04327">
    <property type="entry name" value="Peptidase_Prp"/>
    <property type="match status" value="1"/>
</dbReference>
<evidence type="ECO:0000256" key="1">
    <source>
        <dbReference type="ARBA" id="ARBA00022517"/>
    </source>
</evidence>
<keyword evidence="1" id="KW-0690">Ribosome biogenesis</keyword>
<keyword evidence="2" id="KW-0645">Protease</keyword>
<protein>
    <recommendedName>
        <fullName evidence="6">Ribosomal processing cysteine protease Prp</fullName>
    </recommendedName>
</protein>
<evidence type="ECO:0000256" key="4">
    <source>
        <dbReference type="ARBA" id="ARBA00022807"/>
    </source>
</evidence>
<accession>A0A939BQD9</accession>
<dbReference type="GO" id="GO:0006508">
    <property type="term" value="P:proteolysis"/>
    <property type="evidence" value="ECO:0007669"/>
    <property type="project" value="UniProtKB-KW"/>
</dbReference>
<dbReference type="RefSeq" id="WP_204700907.1">
    <property type="nucleotide sequence ID" value="NZ_JAFBDQ010000004.1"/>
</dbReference>
<dbReference type="GO" id="GO:0042254">
    <property type="term" value="P:ribosome biogenesis"/>
    <property type="evidence" value="ECO:0007669"/>
    <property type="project" value="UniProtKB-KW"/>
</dbReference>
<evidence type="ECO:0000256" key="6">
    <source>
        <dbReference type="ARBA" id="ARBA00044538"/>
    </source>
</evidence>
<comment type="caution">
    <text evidence="7">The sequence shown here is derived from an EMBL/GenBank/DDBJ whole genome shotgun (WGS) entry which is preliminary data.</text>
</comment>
<keyword evidence="8" id="KW-1185">Reference proteome</keyword>
<dbReference type="EMBL" id="JAFBDQ010000004">
    <property type="protein sequence ID" value="MBM7556194.1"/>
    <property type="molecule type" value="Genomic_DNA"/>
</dbReference>
<name>A0A939BQD9_9FIRM</name>
<gene>
    <name evidence="7" type="ORF">JOC47_001030</name>
</gene>
<evidence type="ECO:0000256" key="5">
    <source>
        <dbReference type="ARBA" id="ARBA00044503"/>
    </source>
</evidence>
<keyword evidence="4" id="KW-0788">Thiol protease</keyword>
<reference evidence="7" key="1">
    <citation type="submission" date="2021-01" db="EMBL/GenBank/DDBJ databases">
        <title>Genomic Encyclopedia of Type Strains, Phase IV (KMG-IV): sequencing the most valuable type-strain genomes for metagenomic binning, comparative biology and taxonomic classification.</title>
        <authorList>
            <person name="Goeker M."/>
        </authorList>
    </citation>
    <scope>NUCLEOTIDE SEQUENCE</scope>
    <source>
        <strain evidence="7">DSM 23230</strain>
    </source>
</reference>
<comment type="similarity">
    <text evidence="5">Belongs to the Prp family.</text>
</comment>
<keyword evidence="3" id="KW-0378">Hydrolase</keyword>
<evidence type="ECO:0000256" key="3">
    <source>
        <dbReference type="ARBA" id="ARBA00022801"/>
    </source>
</evidence>
<dbReference type="Proteomes" id="UP000774000">
    <property type="component" value="Unassembled WGS sequence"/>
</dbReference>
<dbReference type="PANTHER" id="PTHR39178">
    <property type="entry name" value="HYPOTHETICAL RIBOSOME-ASSOCIATED PROTEIN"/>
    <property type="match status" value="1"/>
</dbReference>